<dbReference type="SUPFAM" id="SSF55120">
    <property type="entry name" value="Pseudouridine synthase"/>
    <property type="match status" value="1"/>
</dbReference>
<organism evidence="5">
    <name type="scientific">marine metagenome</name>
    <dbReference type="NCBI Taxonomy" id="408172"/>
    <lineage>
        <taxon>unclassified sequences</taxon>
        <taxon>metagenomes</taxon>
        <taxon>ecological metagenomes</taxon>
    </lineage>
</organism>
<feature type="domain" description="RNA-binding S4" evidence="4">
    <location>
        <begin position="9"/>
        <end position="41"/>
    </location>
</feature>
<comment type="similarity">
    <text evidence="1">Belongs to the pseudouridine synthase RluA family.</text>
</comment>
<dbReference type="Gene3D" id="3.30.2350.10">
    <property type="entry name" value="Pseudouridine synthase"/>
    <property type="match status" value="1"/>
</dbReference>
<evidence type="ECO:0000256" key="1">
    <source>
        <dbReference type="ARBA" id="ARBA00010876"/>
    </source>
</evidence>
<protein>
    <recommendedName>
        <fullName evidence="6">RNA-binding S4 domain-containing protein</fullName>
    </recommendedName>
</protein>
<evidence type="ECO:0000256" key="2">
    <source>
        <dbReference type="ARBA" id="ARBA00023235"/>
    </source>
</evidence>
<dbReference type="Gene3D" id="3.10.290.10">
    <property type="entry name" value="RNA-binding S4 domain"/>
    <property type="match status" value="1"/>
</dbReference>
<dbReference type="Pfam" id="PF01479">
    <property type="entry name" value="S4"/>
    <property type="match status" value="1"/>
</dbReference>
<reference evidence="5" key="1">
    <citation type="submission" date="2018-05" db="EMBL/GenBank/DDBJ databases">
        <authorList>
            <person name="Lanie J.A."/>
            <person name="Ng W.-L."/>
            <person name="Kazmierczak K.M."/>
            <person name="Andrzejewski T.M."/>
            <person name="Davidsen T.M."/>
            <person name="Wayne K.J."/>
            <person name="Tettelin H."/>
            <person name="Glass J.I."/>
            <person name="Rusch D."/>
            <person name="Podicherti R."/>
            <person name="Tsui H.-C.T."/>
            <person name="Winkler M.E."/>
        </authorList>
    </citation>
    <scope>NUCLEOTIDE SEQUENCE</scope>
</reference>
<dbReference type="InterPro" id="IPR050188">
    <property type="entry name" value="RluA_PseudoU_synthase"/>
</dbReference>
<keyword evidence="2" id="KW-0413">Isomerase</keyword>
<dbReference type="SUPFAM" id="SSF55174">
    <property type="entry name" value="Alpha-L RNA-binding motif"/>
    <property type="match status" value="1"/>
</dbReference>
<evidence type="ECO:0008006" key="6">
    <source>
        <dbReference type="Google" id="ProtNLM"/>
    </source>
</evidence>
<dbReference type="InterPro" id="IPR002942">
    <property type="entry name" value="S4_RNA-bd"/>
</dbReference>
<dbReference type="InterPro" id="IPR006145">
    <property type="entry name" value="PsdUridine_synth_RsuA/RluA"/>
</dbReference>
<dbReference type="GO" id="GO:0003723">
    <property type="term" value="F:RNA binding"/>
    <property type="evidence" value="ECO:0007669"/>
    <property type="project" value="InterPro"/>
</dbReference>
<dbReference type="GO" id="GO:0000455">
    <property type="term" value="P:enzyme-directed rRNA pseudouridine synthesis"/>
    <property type="evidence" value="ECO:0007669"/>
    <property type="project" value="TreeGrafter"/>
</dbReference>
<dbReference type="PROSITE" id="PS50889">
    <property type="entry name" value="S4"/>
    <property type="match status" value="1"/>
</dbReference>
<dbReference type="CDD" id="cd00165">
    <property type="entry name" value="S4"/>
    <property type="match status" value="1"/>
</dbReference>
<feature type="non-terminal residue" evidence="5">
    <location>
        <position position="205"/>
    </location>
</feature>
<dbReference type="CDD" id="cd02869">
    <property type="entry name" value="PseudoU_synth_RluA_like"/>
    <property type="match status" value="1"/>
</dbReference>
<feature type="domain" description="Pseudouridine synthase RsuA/RluA-like" evidence="3">
    <location>
        <begin position="70"/>
        <end position="200"/>
    </location>
</feature>
<evidence type="ECO:0000313" key="5">
    <source>
        <dbReference type="EMBL" id="SVA86426.1"/>
    </source>
</evidence>
<dbReference type="InterPro" id="IPR020103">
    <property type="entry name" value="PsdUridine_synth_cat_dom_sf"/>
</dbReference>
<gene>
    <name evidence="5" type="ORF">METZ01_LOCUS139280</name>
</gene>
<dbReference type="Pfam" id="PF00849">
    <property type="entry name" value="PseudoU_synth_2"/>
    <property type="match status" value="1"/>
</dbReference>
<dbReference type="InterPro" id="IPR006224">
    <property type="entry name" value="PsdUridine_synth_RluA-like_CS"/>
</dbReference>
<dbReference type="PANTHER" id="PTHR21600">
    <property type="entry name" value="MITOCHONDRIAL RNA PSEUDOURIDINE SYNTHASE"/>
    <property type="match status" value="1"/>
</dbReference>
<evidence type="ECO:0000259" key="3">
    <source>
        <dbReference type="Pfam" id="PF00849"/>
    </source>
</evidence>
<sequence length="205" mass="23010">MSNHISNLSRTQIKQIILDGFVQVNESLVKPSSILEGSDIITYSIPQQDSVEDKLEPEDLNLNILYEDDHIVAINKPSGLLVHPGAGQPNGTLANGLRNHFNKLSDYNGLMRPGIVHRLDKDTSGVILVAKDNSTHSALATQFEKREIMKEYFGITWGNWDQEEGEIIDNIKRKRTDPTSYQINNNGREAITFFKVIKSGVYTSE</sequence>
<dbReference type="PROSITE" id="PS01129">
    <property type="entry name" value="PSI_RLU"/>
    <property type="match status" value="1"/>
</dbReference>
<evidence type="ECO:0000259" key="4">
    <source>
        <dbReference type="Pfam" id="PF01479"/>
    </source>
</evidence>
<dbReference type="PANTHER" id="PTHR21600:SF87">
    <property type="entry name" value="RNA PSEUDOURIDYLATE SYNTHASE DOMAIN-CONTAINING PROTEIN 1"/>
    <property type="match status" value="1"/>
</dbReference>
<dbReference type="InterPro" id="IPR036986">
    <property type="entry name" value="S4_RNA-bd_sf"/>
</dbReference>
<dbReference type="EMBL" id="UINC01020626">
    <property type="protein sequence ID" value="SVA86426.1"/>
    <property type="molecule type" value="Genomic_DNA"/>
</dbReference>
<proteinExistence type="inferred from homology"/>
<dbReference type="GO" id="GO:0009982">
    <property type="term" value="F:pseudouridine synthase activity"/>
    <property type="evidence" value="ECO:0007669"/>
    <property type="project" value="InterPro"/>
</dbReference>
<name>A0A381ZAX6_9ZZZZ</name>
<dbReference type="AlphaFoldDB" id="A0A381ZAX6"/>
<accession>A0A381ZAX6</accession>